<dbReference type="GO" id="GO:0008270">
    <property type="term" value="F:zinc ion binding"/>
    <property type="evidence" value="ECO:0007669"/>
    <property type="project" value="UniProtKB-KW"/>
</dbReference>
<dbReference type="SMART" id="SM00437">
    <property type="entry name" value="TOP1Ac"/>
    <property type="match status" value="1"/>
</dbReference>
<dbReference type="EMBL" id="AP019536">
    <property type="protein sequence ID" value="BBI98313.1"/>
    <property type="molecule type" value="Genomic_DNA"/>
</dbReference>
<evidence type="ECO:0000256" key="2">
    <source>
        <dbReference type="ARBA" id="ARBA00009446"/>
    </source>
</evidence>
<dbReference type="Pfam" id="PF13368">
    <property type="entry name" value="Toprim_C_rpt"/>
    <property type="match status" value="3"/>
</dbReference>
<dbReference type="GO" id="GO:0006265">
    <property type="term" value="P:DNA topological change"/>
    <property type="evidence" value="ECO:0007669"/>
    <property type="project" value="UniProtKB-UniRule"/>
</dbReference>
<dbReference type="InterPro" id="IPR003601">
    <property type="entry name" value="Topo_IA_2"/>
</dbReference>
<dbReference type="PANTHER" id="PTHR42785">
    <property type="entry name" value="DNA TOPOISOMERASE, TYPE IA, CORE"/>
    <property type="match status" value="1"/>
</dbReference>
<dbReference type="InterPro" id="IPR000380">
    <property type="entry name" value="Topo_IA"/>
</dbReference>
<proteinExistence type="inferred from homology"/>
<evidence type="ECO:0000313" key="14">
    <source>
        <dbReference type="EMBL" id="BBI98313.1"/>
    </source>
</evidence>
<evidence type="ECO:0000256" key="5">
    <source>
        <dbReference type="ARBA" id="ARBA00022833"/>
    </source>
</evidence>
<dbReference type="Pfam" id="PF01751">
    <property type="entry name" value="Toprim"/>
    <property type="match status" value="1"/>
</dbReference>
<dbReference type="InterPro" id="IPR023406">
    <property type="entry name" value="Topo_IA_AS"/>
</dbReference>
<feature type="site" description="Interaction with DNA" evidence="10">
    <location>
        <position position="147"/>
    </location>
</feature>
<evidence type="ECO:0000256" key="11">
    <source>
        <dbReference type="SAM" id="MobiDB-lite"/>
    </source>
</evidence>
<keyword evidence="7 10" id="KW-0799">Topoisomerase</keyword>
<dbReference type="NCBIfam" id="TIGR01051">
    <property type="entry name" value="topA_bact"/>
    <property type="match status" value="1"/>
</dbReference>
<dbReference type="InterPro" id="IPR013826">
    <property type="entry name" value="Topo_IA_cen_sub3"/>
</dbReference>
<feature type="site" description="Interaction with DNA" evidence="10">
    <location>
        <position position="143"/>
    </location>
</feature>
<reference evidence="14 15" key="1">
    <citation type="submission" date="2019-03" db="EMBL/GenBank/DDBJ databases">
        <title>Complete genome sequence of Ferrigenium kumadai strain An22, a microaerophilic iron-oxidizing bacterium isolated from a paddy field soil.</title>
        <authorList>
            <person name="Watanabe T."/>
            <person name="Asakawa S."/>
        </authorList>
    </citation>
    <scope>NUCLEOTIDE SEQUENCE [LARGE SCALE GENOMIC DNA]</scope>
    <source>
        <strain evidence="14 15">An22</strain>
    </source>
</reference>
<evidence type="ECO:0000256" key="7">
    <source>
        <dbReference type="ARBA" id="ARBA00023029"/>
    </source>
</evidence>
<keyword evidence="4" id="KW-0863">Zinc-finger</keyword>
<feature type="region of interest" description="Interaction with DNA" evidence="10">
    <location>
        <begin position="167"/>
        <end position="172"/>
    </location>
</feature>
<dbReference type="PRINTS" id="PR00417">
    <property type="entry name" value="PRTPISMRASEI"/>
</dbReference>
<protein>
    <recommendedName>
        <fullName evidence="10">DNA topoisomerase 1</fullName>
        <ecNumber evidence="10">5.6.2.1</ecNumber>
    </recommendedName>
    <alternativeName>
        <fullName evidence="10">DNA topoisomerase I</fullName>
    </alternativeName>
</protein>
<dbReference type="Pfam" id="PF01131">
    <property type="entry name" value="Topoisom_bac"/>
    <property type="match status" value="1"/>
</dbReference>
<dbReference type="InterPro" id="IPR006171">
    <property type="entry name" value="TOPRIM_dom"/>
</dbReference>
<feature type="region of interest" description="Disordered" evidence="11">
    <location>
        <begin position="812"/>
        <end position="866"/>
    </location>
</feature>
<evidence type="ECO:0000256" key="10">
    <source>
        <dbReference type="HAMAP-Rule" id="MF_00952"/>
    </source>
</evidence>
<dbReference type="InterPro" id="IPR028612">
    <property type="entry name" value="Topoisom_1_IA"/>
</dbReference>
<dbReference type="RefSeq" id="WP_212785965.1">
    <property type="nucleotide sequence ID" value="NZ_AP019536.1"/>
</dbReference>
<keyword evidence="15" id="KW-1185">Reference proteome</keyword>
<dbReference type="AlphaFoldDB" id="A0AAN1VYN8"/>
<feature type="domain" description="Toprim" evidence="12">
    <location>
        <begin position="3"/>
        <end position="117"/>
    </location>
</feature>
<keyword evidence="8 10" id="KW-0238">DNA-binding</keyword>
<keyword evidence="3" id="KW-0479">Metal-binding</keyword>
<feature type="site" description="Interaction with DNA" evidence="10">
    <location>
        <position position="501"/>
    </location>
</feature>
<dbReference type="PROSITE" id="PS50880">
    <property type="entry name" value="TOPRIM"/>
    <property type="match status" value="1"/>
</dbReference>
<dbReference type="Gene3D" id="3.30.65.10">
    <property type="entry name" value="Bacterial Topoisomerase I, domain 1"/>
    <property type="match status" value="1"/>
</dbReference>
<evidence type="ECO:0000256" key="3">
    <source>
        <dbReference type="ARBA" id="ARBA00022723"/>
    </source>
</evidence>
<dbReference type="Gene3D" id="1.10.290.10">
    <property type="entry name" value="Topoisomerase I, domain 4"/>
    <property type="match status" value="1"/>
</dbReference>
<dbReference type="InterPro" id="IPR025589">
    <property type="entry name" value="Toprim_C_rpt"/>
</dbReference>
<dbReference type="GO" id="GO:0003917">
    <property type="term" value="F:DNA topoisomerase type I (single strand cut, ATP-independent) activity"/>
    <property type="evidence" value="ECO:0007669"/>
    <property type="project" value="UniProtKB-UniRule"/>
</dbReference>
<comment type="function">
    <text evidence="10">Releases the supercoiling and torsional tension of DNA, which is introduced during the DNA replication and transcription, by transiently cleaving and rejoining one strand of the DNA duplex. Introduces a single-strand break via transesterification at a target site in duplex DNA. The scissile phosphodiester is attacked by the catalytic tyrosine of the enzyme, resulting in the formation of a DNA-(5'-phosphotyrosyl)-enzyme intermediate and the expulsion of a 3'-OH DNA strand. The free DNA strand then undergoes passage around the unbroken strand, thus removing DNA supercoils. Finally, in the religation step, the DNA 3'-OH attacks the covalent intermediate to expel the active-site tyrosine and restore the DNA phosphodiester backbone.</text>
</comment>
<dbReference type="EC" id="5.6.2.1" evidence="10"/>
<feature type="compositionally biased region" description="Basic residues" evidence="11">
    <location>
        <begin position="852"/>
        <end position="866"/>
    </location>
</feature>
<dbReference type="InterPro" id="IPR003602">
    <property type="entry name" value="Topo_IA_DNA-bd_dom"/>
</dbReference>
<evidence type="ECO:0000256" key="8">
    <source>
        <dbReference type="ARBA" id="ARBA00023125"/>
    </source>
</evidence>
<dbReference type="InterPro" id="IPR034149">
    <property type="entry name" value="TOPRIM_TopoI"/>
</dbReference>
<dbReference type="InterPro" id="IPR013497">
    <property type="entry name" value="Topo_IA_cen"/>
</dbReference>
<name>A0AAN1VYN8_9PROT</name>
<dbReference type="InterPro" id="IPR005733">
    <property type="entry name" value="TopoI_bac-type"/>
</dbReference>
<accession>A0AAN1VYN8</accession>
<organism evidence="14 15">
    <name type="scientific">Ferrigenium kumadai</name>
    <dbReference type="NCBI Taxonomy" id="1682490"/>
    <lineage>
        <taxon>Bacteria</taxon>
        <taxon>Pseudomonadati</taxon>
        <taxon>Pseudomonadota</taxon>
        <taxon>Betaproteobacteria</taxon>
        <taxon>Nitrosomonadales</taxon>
        <taxon>Gallionellaceae</taxon>
        <taxon>Ferrigenium</taxon>
    </lineage>
</organism>
<dbReference type="InterPro" id="IPR013498">
    <property type="entry name" value="Topo_IA_Znf"/>
</dbReference>
<feature type="site" description="Interaction with DNA" evidence="10">
    <location>
        <position position="308"/>
    </location>
</feature>
<evidence type="ECO:0000256" key="4">
    <source>
        <dbReference type="ARBA" id="ARBA00022771"/>
    </source>
</evidence>
<dbReference type="SUPFAM" id="SSF57783">
    <property type="entry name" value="Zinc beta-ribbon"/>
    <property type="match status" value="1"/>
</dbReference>
<sequence>MATNLLIVESPAKAKTLKKYLGKDFEVLASYGHVRDLVPKTGAVDPENNFAMQYETIARNAKHVDAIAKAAAEADNILLAPDPDREGEAIAWHIAELLKGKRALKGKNMKRVVFYEITQSAVQEAVAHPREISLPLVNAQQARRALDYLVGFNLSPLLWRKIRPGLSAGRVQSPALRLIVERELEIEKFRSQEYWTVHLDSQKHSIPFTAKLFQYQGKKLEQLSIGSQAEYDAIQAKLNDAKLPPKVVRVEKRGKQRHAAAPFTTSTLQQEAVRKLGMTSERTMRTAQSLYEGVDIGGQTIGLISYMRTDSVSLAKEAVEEIRGYIRDNFSADYLPSTQPAYKSKTKNAQESHEAIRPTSILRTPDSIRAHLTADQARLYEMIWKRTLACQMAPARYDTVSADIRLGGDDTLFRASGQTLVFPGFIGVYMEDVDDAEEEEGGKLPPLAEGDVLPLDKLYGEQHFTQPPPRFSEASLVKSLEEYGIGRPSTYATIISTLQAREYATLEKKRFMPTDVGRVVNKFLTEHFTRYVDYGFTANLEDELDEVSEGKRDWIPVLDEFWQGFNKLIADKKDVDRPGTEILEETCPKCGKPLSKRLGKRGSFIGCTGYPECDYTRSLGGEEDAGEARKELGTHPETNQVVLLLRGPYGYYVQLGEVIEGEKTKPKRVSWPKELPLEQADLGTALKLLSLPRELGAHPETGKKVIVNIGRFGPYIGHDGKFKSIPRSDSIFDIGLDRAVELLAQAKAGNAVLRTLGEHPDDKAPVEICSGRYGPYARHGKVNATLPKDVSPDDITLEQALELIAAKAAKGGTGKAKAAKKPAAKTATKTTTSKKTATTKAKTATKVAAKPAAKKPAAKKTTKSKA</sequence>
<comment type="subunit">
    <text evidence="10">Monomer.</text>
</comment>
<dbReference type="InterPro" id="IPR013824">
    <property type="entry name" value="Topo_IA_cen_sub1"/>
</dbReference>
<feature type="domain" description="Topo IA-type catalytic" evidence="13">
    <location>
        <begin position="133"/>
        <end position="569"/>
    </location>
</feature>
<dbReference type="HAMAP" id="MF_00952">
    <property type="entry name" value="Topoisom_1_prok"/>
    <property type="match status" value="1"/>
</dbReference>
<comment type="caution">
    <text evidence="10">Lacks conserved residue(s) required for the propagation of feature annotation.</text>
</comment>
<dbReference type="CDD" id="cd03363">
    <property type="entry name" value="TOPRIM_TopoIA_TopoI"/>
    <property type="match status" value="1"/>
</dbReference>
<dbReference type="Gene3D" id="3.40.50.140">
    <property type="match status" value="1"/>
</dbReference>
<gene>
    <name evidence="10" type="primary">topA</name>
    <name evidence="14" type="ORF">FGKAn22_00060</name>
</gene>
<dbReference type="CDD" id="cd00186">
    <property type="entry name" value="TOP1Ac"/>
    <property type="match status" value="1"/>
</dbReference>
<dbReference type="PANTHER" id="PTHR42785:SF1">
    <property type="entry name" value="DNA TOPOISOMERASE"/>
    <property type="match status" value="1"/>
</dbReference>
<feature type="compositionally biased region" description="Low complexity" evidence="11">
    <location>
        <begin position="824"/>
        <end position="851"/>
    </location>
</feature>
<feature type="active site" description="O-(5'-phospho-DNA)-tyrosine intermediate" evidence="10">
    <location>
        <position position="306"/>
    </location>
</feature>
<comment type="similarity">
    <text evidence="2 10">Belongs to the type IA topoisomerase family.</text>
</comment>
<dbReference type="SMART" id="SM00493">
    <property type="entry name" value="TOPRIM"/>
    <property type="match status" value="1"/>
</dbReference>
<feature type="site" description="Interaction with DNA" evidence="10">
    <location>
        <position position="144"/>
    </location>
</feature>
<dbReference type="PROSITE" id="PS52039">
    <property type="entry name" value="TOPO_IA_2"/>
    <property type="match status" value="1"/>
</dbReference>
<keyword evidence="5" id="KW-0862">Zinc</keyword>
<dbReference type="Proteomes" id="UP001319121">
    <property type="component" value="Chromosome"/>
</dbReference>
<feature type="site" description="Interaction with DNA" evidence="10">
    <location>
        <position position="33"/>
    </location>
</feature>
<comment type="catalytic activity">
    <reaction evidence="1 10">
        <text>ATP-independent breakage of single-stranded DNA, followed by passage and rejoining.</text>
        <dbReference type="EC" id="5.6.2.1"/>
    </reaction>
</comment>
<evidence type="ECO:0000256" key="6">
    <source>
        <dbReference type="ARBA" id="ARBA00022842"/>
    </source>
</evidence>
<dbReference type="InterPro" id="IPR013825">
    <property type="entry name" value="Topo_IA_cen_sub2"/>
</dbReference>
<keyword evidence="9 10" id="KW-0413">Isomerase</keyword>
<dbReference type="InterPro" id="IPR023405">
    <property type="entry name" value="Topo_IA_core_domain"/>
</dbReference>
<dbReference type="Gene3D" id="2.70.20.10">
    <property type="entry name" value="Topoisomerase I, domain 3"/>
    <property type="match status" value="1"/>
</dbReference>
<dbReference type="KEGG" id="fku:FGKAn22_00060"/>
<evidence type="ECO:0000313" key="15">
    <source>
        <dbReference type="Proteomes" id="UP001319121"/>
    </source>
</evidence>
<dbReference type="SUPFAM" id="SSF56712">
    <property type="entry name" value="Prokaryotic type I DNA topoisomerase"/>
    <property type="match status" value="1"/>
</dbReference>
<feature type="site" description="Interaction with DNA" evidence="10">
    <location>
        <position position="159"/>
    </location>
</feature>
<dbReference type="GO" id="GO:0005694">
    <property type="term" value="C:chromosome"/>
    <property type="evidence" value="ECO:0007669"/>
    <property type="project" value="InterPro"/>
</dbReference>
<evidence type="ECO:0000259" key="13">
    <source>
        <dbReference type="PROSITE" id="PS52039"/>
    </source>
</evidence>
<dbReference type="Gene3D" id="1.10.460.10">
    <property type="entry name" value="Topoisomerase I, domain 2"/>
    <property type="match status" value="1"/>
</dbReference>
<dbReference type="PROSITE" id="PS00396">
    <property type="entry name" value="TOPO_IA_1"/>
    <property type="match status" value="1"/>
</dbReference>
<evidence type="ECO:0000256" key="1">
    <source>
        <dbReference type="ARBA" id="ARBA00000213"/>
    </source>
</evidence>
<dbReference type="SMART" id="SM00436">
    <property type="entry name" value="TOP1Bc"/>
    <property type="match status" value="1"/>
</dbReference>
<keyword evidence="6" id="KW-0460">Magnesium</keyword>
<dbReference type="Pfam" id="PF01396">
    <property type="entry name" value="Zn_ribbon_Top1"/>
    <property type="match status" value="1"/>
</dbReference>
<evidence type="ECO:0000256" key="9">
    <source>
        <dbReference type="ARBA" id="ARBA00023235"/>
    </source>
</evidence>
<evidence type="ECO:0000259" key="12">
    <source>
        <dbReference type="PROSITE" id="PS50880"/>
    </source>
</evidence>
<dbReference type="GO" id="GO:0003677">
    <property type="term" value="F:DNA binding"/>
    <property type="evidence" value="ECO:0007669"/>
    <property type="project" value="UniProtKB-KW"/>
</dbReference>